<dbReference type="InterPro" id="IPR000045">
    <property type="entry name" value="Prepilin_IV_endopep_pep"/>
</dbReference>
<feature type="transmembrane region" description="Helical" evidence="7">
    <location>
        <begin position="78"/>
        <end position="96"/>
    </location>
</feature>
<dbReference type="Pfam" id="PF06750">
    <property type="entry name" value="A24_N_bact"/>
    <property type="match status" value="1"/>
</dbReference>
<evidence type="ECO:0000256" key="2">
    <source>
        <dbReference type="ARBA" id="ARBA00005801"/>
    </source>
</evidence>
<evidence type="ECO:0000256" key="6">
    <source>
        <dbReference type="ARBA" id="ARBA00023136"/>
    </source>
</evidence>
<feature type="transmembrane region" description="Helical" evidence="7">
    <location>
        <begin position="356"/>
        <end position="375"/>
    </location>
</feature>
<keyword evidence="3" id="KW-1003">Cell membrane</keyword>
<sequence length="381" mass="40359">MNADTLILLLAGIFGLLVGSFSNVLIWRLPRRESIAFPPSHCPKCDHQLHAIDLVPVFSWLSLGGKCRYCKAPINPRYPIVEAVTGVAYTAIAALYPVGAYGIAPLGLMFLFTILLAGSLIDLAVFELPDELTLVGVALGLLFAFLHKGVGVLPGLPEALNGALMGAGIIVLISLLGSWVMRRFRERQHPEFPIGYQQISLGLLVGAWFGPLAALIAAAAAMLVNMGAKKVVRIPEIITLGGFFLSLLLSSSGLGPNLIALLQNGLAGAGAASLLCGVYWWWANVRNRDSDAADDDTPGDPVAMGFGDVKLMAAIGAFLGWQAVLVALVVSVFAGAIIGLVMLAMKKGNKIPFGPYLAIGAVVALFWGEPIIQWYRGMMGL</sequence>
<keyword evidence="6 7" id="KW-0472">Membrane</keyword>
<dbReference type="Proteomes" id="UP001595748">
    <property type="component" value="Unassembled WGS sequence"/>
</dbReference>
<dbReference type="GO" id="GO:0016787">
    <property type="term" value="F:hydrolase activity"/>
    <property type="evidence" value="ECO:0007669"/>
    <property type="project" value="UniProtKB-KW"/>
</dbReference>
<evidence type="ECO:0000259" key="9">
    <source>
        <dbReference type="Pfam" id="PF06750"/>
    </source>
</evidence>
<evidence type="ECO:0000256" key="1">
    <source>
        <dbReference type="ARBA" id="ARBA00004651"/>
    </source>
</evidence>
<proteinExistence type="inferred from homology"/>
<comment type="subcellular location">
    <subcellularLocation>
        <location evidence="1">Cell membrane</location>
        <topology evidence="1">Multi-pass membrane protein</topology>
    </subcellularLocation>
</comment>
<organism evidence="10 11">
    <name type="scientific">Deinococcus antarcticus</name>
    <dbReference type="NCBI Taxonomy" id="1298767"/>
    <lineage>
        <taxon>Bacteria</taxon>
        <taxon>Thermotogati</taxon>
        <taxon>Deinococcota</taxon>
        <taxon>Deinococci</taxon>
        <taxon>Deinococcales</taxon>
        <taxon>Deinococcaceae</taxon>
        <taxon>Deinococcus</taxon>
    </lineage>
</organism>
<dbReference type="PANTHER" id="PTHR30487">
    <property type="entry name" value="TYPE 4 PREPILIN-LIKE PROTEINS LEADER PEPTIDE-PROCESSING ENZYME"/>
    <property type="match status" value="1"/>
</dbReference>
<name>A0ABV8A1X7_9DEIO</name>
<evidence type="ECO:0000313" key="11">
    <source>
        <dbReference type="Proteomes" id="UP001595748"/>
    </source>
</evidence>
<dbReference type="EMBL" id="JBHRZF010000026">
    <property type="protein sequence ID" value="MFC3859698.1"/>
    <property type="molecule type" value="Genomic_DNA"/>
</dbReference>
<feature type="transmembrane region" description="Helical" evidence="7">
    <location>
        <begin position="311"/>
        <end position="344"/>
    </location>
</feature>
<keyword evidence="11" id="KW-1185">Reference proteome</keyword>
<evidence type="ECO:0000256" key="7">
    <source>
        <dbReference type="SAM" id="Phobius"/>
    </source>
</evidence>
<comment type="caution">
    <text evidence="10">The sequence shown here is derived from an EMBL/GenBank/DDBJ whole genome shotgun (WGS) entry which is preliminary data.</text>
</comment>
<evidence type="ECO:0000256" key="3">
    <source>
        <dbReference type="ARBA" id="ARBA00022475"/>
    </source>
</evidence>
<keyword evidence="5 7" id="KW-1133">Transmembrane helix</keyword>
<comment type="similarity">
    <text evidence="2">Belongs to the peptidase A24 family.</text>
</comment>
<evidence type="ECO:0000259" key="8">
    <source>
        <dbReference type="Pfam" id="PF01478"/>
    </source>
</evidence>
<dbReference type="EC" id="3.4.23.-" evidence="10"/>
<feature type="transmembrane region" description="Helical" evidence="7">
    <location>
        <begin position="201"/>
        <end position="225"/>
    </location>
</feature>
<feature type="transmembrane region" description="Helical" evidence="7">
    <location>
        <begin position="231"/>
        <end position="249"/>
    </location>
</feature>
<feature type="transmembrane region" description="Helical" evidence="7">
    <location>
        <begin position="261"/>
        <end position="282"/>
    </location>
</feature>
<feature type="transmembrane region" description="Helical" evidence="7">
    <location>
        <begin position="102"/>
        <end position="125"/>
    </location>
</feature>
<gene>
    <name evidence="10" type="ORF">ACFOPQ_02835</name>
</gene>
<dbReference type="Pfam" id="PF01478">
    <property type="entry name" value="Peptidase_A24"/>
    <property type="match status" value="2"/>
</dbReference>
<dbReference type="Gene3D" id="1.20.120.1220">
    <property type="match status" value="1"/>
</dbReference>
<feature type="domain" description="Prepilin type IV endopeptidase peptidase" evidence="8">
    <location>
        <begin position="109"/>
        <end position="224"/>
    </location>
</feature>
<feature type="domain" description="Prepilin type IV endopeptidase peptidase" evidence="8">
    <location>
        <begin position="233"/>
        <end position="340"/>
    </location>
</feature>
<dbReference type="InterPro" id="IPR050882">
    <property type="entry name" value="Prepilin_peptidase/N-MTase"/>
</dbReference>
<keyword evidence="4 7" id="KW-0812">Transmembrane</keyword>
<protein>
    <submittedName>
        <fullName evidence="10">Prepilin peptidase</fullName>
        <ecNumber evidence="10">3.4.23.-</ecNumber>
    </submittedName>
</protein>
<feature type="transmembrane region" description="Helical" evidence="7">
    <location>
        <begin position="6"/>
        <end position="27"/>
    </location>
</feature>
<evidence type="ECO:0000313" key="10">
    <source>
        <dbReference type="EMBL" id="MFC3859698.1"/>
    </source>
</evidence>
<dbReference type="InterPro" id="IPR010627">
    <property type="entry name" value="Prepilin_pept_A24_N"/>
</dbReference>
<dbReference type="PANTHER" id="PTHR30487:SF0">
    <property type="entry name" value="PREPILIN LEADER PEPTIDASE_N-METHYLTRANSFERASE-RELATED"/>
    <property type="match status" value="1"/>
</dbReference>
<dbReference type="RefSeq" id="WP_380075859.1">
    <property type="nucleotide sequence ID" value="NZ_JBHRZF010000026.1"/>
</dbReference>
<keyword evidence="10" id="KW-0378">Hydrolase</keyword>
<feature type="transmembrane region" description="Helical" evidence="7">
    <location>
        <begin position="159"/>
        <end position="180"/>
    </location>
</feature>
<accession>A0ABV8A1X7</accession>
<evidence type="ECO:0000256" key="4">
    <source>
        <dbReference type="ARBA" id="ARBA00022692"/>
    </source>
</evidence>
<feature type="domain" description="Prepilin peptidase A24 N-terminal" evidence="9">
    <location>
        <begin position="13"/>
        <end position="94"/>
    </location>
</feature>
<evidence type="ECO:0000256" key="5">
    <source>
        <dbReference type="ARBA" id="ARBA00022989"/>
    </source>
</evidence>
<reference evidence="11" key="1">
    <citation type="journal article" date="2019" name="Int. J. Syst. Evol. Microbiol.">
        <title>The Global Catalogue of Microorganisms (GCM) 10K type strain sequencing project: providing services to taxonomists for standard genome sequencing and annotation.</title>
        <authorList>
            <consortium name="The Broad Institute Genomics Platform"/>
            <consortium name="The Broad Institute Genome Sequencing Center for Infectious Disease"/>
            <person name="Wu L."/>
            <person name="Ma J."/>
        </authorList>
    </citation>
    <scope>NUCLEOTIDE SEQUENCE [LARGE SCALE GENOMIC DNA]</scope>
    <source>
        <strain evidence="11">CCTCC AB 2013263</strain>
    </source>
</reference>
<feature type="transmembrane region" description="Helical" evidence="7">
    <location>
        <begin position="132"/>
        <end position="153"/>
    </location>
</feature>